<reference evidence="1" key="1">
    <citation type="journal article" date="2019" name="bioRxiv">
        <title>The Genome of the Zebra Mussel, Dreissena polymorpha: A Resource for Invasive Species Research.</title>
        <authorList>
            <person name="McCartney M.A."/>
            <person name="Auch B."/>
            <person name="Kono T."/>
            <person name="Mallez S."/>
            <person name="Zhang Y."/>
            <person name="Obille A."/>
            <person name="Becker A."/>
            <person name="Abrahante J.E."/>
            <person name="Garbe J."/>
            <person name="Badalamenti J.P."/>
            <person name="Herman A."/>
            <person name="Mangelson H."/>
            <person name="Liachko I."/>
            <person name="Sullivan S."/>
            <person name="Sone E.D."/>
            <person name="Koren S."/>
            <person name="Silverstein K.A.T."/>
            <person name="Beckman K.B."/>
            <person name="Gohl D.M."/>
        </authorList>
    </citation>
    <scope>NUCLEOTIDE SEQUENCE</scope>
    <source>
        <strain evidence="1">Duluth1</strain>
        <tissue evidence="1">Whole animal</tissue>
    </source>
</reference>
<dbReference type="InterPro" id="IPR047153">
    <property type="entry name" value="TRIM45/56/19-like"/>
</dbReference>
<protein>
    <recommendedName>
        <fullName evidence="3">B box-type domain-containing protein</fullName>
    </recommendedName>
</protein>
<dbReference type="PANTHER" id="PTHR25462">
    <property type="entry name" value="BONUS, ISOFORM C-RELATED"/>
    <property type="match status" value="1"/>
</dbReference>
<dbReference type="AlphaFoldDB" id="A0A9D4C0S2"/>
<sequence length="582" mass="64826">MTSPRALLCTSCLRKSADVNASGEVVKYCIQCSENLCKPCLKEHIRYGSGSGTRHTFLNKDEMPPWLIWTDGAQGGSQKCSRHPDNDMDVYCPAHHVITCGACIVLEHDSCENVIDTTDDLDEEAAAKAKKNLQQLANDTVTEMSRLIDAKKKTQAKHRKNVADALMNVREFRQYVDTILDKLEKTTTDQINSFCIENDDKIEQQLRKLEKQALLLHFGTKNLKEASERDTSLQDMINVYYSRKVVDESKTLCQELRATSGDDARTFRIAPSIKQYFENLKSLGELVKIHTTTGVKTKLERQVLNYDSSSDDVGILAPTPMHSGKIYVSDSENKNVKVIDDSGSILNTISFQSIFEENIEPPKTSLLYEPHSICRVDEERILVSFEQDKLVGVVTLVNDTSRVSVIHVGEVCRGVCYNSLYDELYVCCGGGSLLDEGLGQLKVFKLTGDLLRTVKTAPPDKKPVFSRPVAVACSNDGSTVFVSDVHKGIVVLNRKGKQLSLFTARELDQPRGICVDVNDNLIVCGHGSNNIIKVSRNLDAYEVIVRESDGLSSPQCVCFVPCRSKLLITMSNSKELLYVTYL</sequence>
<dbReference type="EMBL" id="JAIWYP010000013">
    <property type="protein sequence ID" value="KAH3715066.1"/>
    <property type="molecule type" value="Genomic_DNA"/>
</dbReference>
<evidence type="ECO:0000313" key="2">
    <source>
        <dbReference type="Proteomes" id="UP000828390"/>
    </source>
</evidence>
<dbReference type="InterPro" id="IPR011042">
    <property type="entry name" value="6-blade_b-propeller_TolB-like"/>
</dbReference>
<organism evidence="1 2">
    <name type="scientific">Dreissena polymorpha</name>
    <name type="common">Zebra mussel</name>
    <name type="synonym">Mytilus polymorpha</name>
    <dbReference type="NCBI Taxonomy" id="45954"/>
    <lineage>
        <taxon>Eukaryota</taxon>
        <taxon>Metazoa</taxon>
        <taxon>Spiralia</taxon>
        <taxon>Lophotrochozoa</taxon>
        <taxon>Mollusca</taxon>
        <taxon>Bivalvia</taxon>
        <taxon>Autobranchia</taxon>
        <taxon>Heteroconchia</taxon>
        <taxon>Euheterodonta</taxon>
        <taxon>Imparidentia</taxon>
        <taxon>Neoheterodontei</taxon>
        <taxon>Myida</taxon>
        <taxon>Dreissenoidea</taxon>
        <taxon>Dreissenidae</taxon>
        <taxon>Dreissena</taxon>
    </lineage>
</organism>
<comment type="caution">
    <text evidence="1">The sequence shown here is derived from an EMBL/GenBank/DDBJ whole genome shotgun (WGS) entry which is preliminary data.</text>
</comment>
<accession>A0A9D4C0S2</accession>
<dbReference type="Proteomes" id="UP000828390">
    <property type="component" value="Unassembled WGS sequence"/>
</dbReference>
<keyword evidence="2" id="KW-1185">Reference proteome</keyword>
<evidence type="ECO:0000313" key="1">
    <source>
        <dbReference type="EMBL" id="KAH3715066.1"/>
    </source>
</evidence>
<dbReference type="Gene3D" id="2.120.10.30">
    <property type="entry name" value="TolB, C-terminal domain"/>
    <property type="match status" value="1"/>
</dbReference>
<name>A0A9D4C0S2_DREPO</name>
<proteinExistence type="predicted"/>
<dbReference type="PANTHER" id="PTHR25462:SF296">
    <property type="entry name" value="MEIOTIC P26, ISOFORM F"/>
    <property type="match status" value="1"/>
</dbReference>
<reference evidence="1" key="2">
    <citation type="submission" date="2020-11" db="EMBL/GenBank/DDBJ databases">
        <authorList>
            <person name="McCartney M.A."/>
            <person name="Auch B."/>
            <person name="Kono T."/>
            <person name="Mallez S."/>
            <person name="Becker A."/>
            <person name="Gohl D.M."/>
            <person name="Silverstein K.A.T."/>
            <person name="Koren S."/>
            <person name="Bechman K.B."/>
            <person name="Herman A."/>
            <person name="Abrahante J.E."/>
            <person name="Garbe J."/>
        </authorList>
    </citation>
    <scope>NUCLEOTIDE SEQUENCE</scope>
    <source>
        <strain evidence="1">Duluth1</strain>
        <tissue evidence="1">Whole animal</tissue>
    </source>
</reference>
<dbReference type="OrthoDB" id="6042588at2759"/>
<dbReference type="SUPFAM" id="SSF57845">
    <property type="entry name" value="B-box zinc-binding domain"/>
    <property type="match status" value="1"/>
</dbReference>
<evidence type="ECO:0008006" key="3">
    <source>
        <dbReference type="Google" id="ProtNLM"/>
    </source>
</evidence>
<dbReference type="Gene3D" id="3.30.160.60">
    <property type="entry name" value="Classic Zinc Finger"/>
    <property type="match status" value="1"/>
</dbReference>
<dbReference type="SUPFAM" id="SSF101898">
    <property type="entry name" value="NHL repeat"/>
    <property type="match status" value="1"/>
</dbReference>
<gene>
    <name evidence="1" type="ORF">DPMN_057770</name>
</gene>